<dbReference type="Proteomes" id="UP000218615">
    <property type="component" value="Unassembled WGS sequence"/>
</dbReference>
<proteinExistence type="predicted"/>
<organism evidence="1 2">
    <name type="scientific">Candidatus Methanoperedens nitratireducens</name>
    <dbReference type="NCBI Taxonomy" id="1392998"/>
    <lineage>
        <taxon>Archaea</taxon>
        <taxon>Methanobacteriati</taxon>
        <taxon>Methanobacteriota</taxon>
        <taxon>Stenosarchaea group</taxon>
        <taxon>Methanomicrobia</taxon>
        <taxon>Methanosarcinales</taxon>
        <taxon>ANME-2 cluster</taxon>
        <taxon>Candidatus Methanoperedentaceae</taxon>
        <taxon>Candidatus Methanoperedens</taxon>
    </lineage>
</organism>
<accession>A0A284VMQ2</accession>
<evidence type="ECO:0000313" key="2">
    <source>
        <dbReference type="Proteomes" id="UP000218615"/>
    </source>
</evidence>
<gene>
    <name evidence="1" type="ORF">MNV_1840002</name>
</gene>
<protein>
    <submittedName>
        <fullName evidence="1">Uncharacterized protein</fullName>
    </submittedName>
</protein>
<dbReference type="RefSeq" id="WP_179293855.1">
    <property type="nucleotide sequence ID" value="NZ_FZMP01000095.1"/>
</dbReference>
<keyword evidence="2" id="KW-1185">Reference proteome</keyword>
<reference evidence="2" key="1">
    <citation type="submission" date="2017-06" db="EMBL/GenBank/DDBJ databases">
        <authorList>
            <person name="Cremers G."/>
        </authorList>
    </citation>
    <scope>NUCLEOTIDE SEQUENCE [LARGE SCALE GENOMIC DNA]</scope>
</reference>
<name>A0A284VMQ2_9EURY</name>
<dbReference type="EMBL" id="FZMP01000095">
    <property type="protein sequence ID" value="SNQ60477.1"/>
    <property type="molecule type" value="Genomic_DNA"/>
</dbReference>
<dbReference type="AlphaFoldDB" id="A0A284VMQ2"/>
<sequence>MQRWDDAIEDADRLGKKLIGELEKNKGSYPLWQMPFIYKKLTCFEFPKS</sequence>
<evidence type="ECO:0000313" key="1">
    <source>
        <dbReference type="EMBL" id="SNQ60477.1"/>
    </source>
</evidence>